<dbReference type="InterPro" id="IPR039199">
    <property type="entry name" value="FAM91"/>
</dbReference>
<feature type="domain" description="FAM91 C-terminal" evidence="4">
    <location>
        <begin position="359"/>
        <end position="648"/>
    </location>
</feature>
<dbReference type="AlphaFoldDB" id="A0AAX4PIC6"/>
<dbReference type="EMBL" id="CP151512">
    <property type="protein sequence ID" value="WZN65479.1"/>
    <property type="molecule type" value="Genomic_DNA"/>
</dbReference>
<gene>
    <name evidence="5" type="ORF">HKI87_12g70380</name>
</gene>
<dbReference type="Proteomes" id="UP001472866">
    <property type="component" value="Chromosome 12"/>
</dbReference>
<dbReference type="InterPro" id="IPR028091">
    <property type="entry name" value="FAM91_N_dom"/>
</dbReference>
<keyword evidence="6" id="KW-1185">Reference proteome</keyword>
<feature type="region of interest" description="Disordered" evidence="2">
    <location>
        <begin position="761"/>
        <end position="780"/>
    </location>
</feature>
<dbReference type="Pfam" id="PF14647">
    <property type="entry name" value="FAM91_N"/>
    <property type="match status" value="1"/>
</dbReference>
<organism evidence="5 6">
    <name type="scientific">Chloropicon roscoffensis</name>
    <dbReference type="NCBI Taxonomy" id="1461544"/>
    <lineage>
        <taxon>Eukaryota</taxon>
        <taxon>Viridiplantae</taxon>
        <taxon>Chlorophyta</taxon>
        <taxon>Chloropicophyceae</taxon>
        <taxon>Chloropicales</taxon>
        <taxon>Chloropicaceae</taxon>
        <taxon>Chloropicon</taxon>
    </lineage>
</organism>
<accession>A0AAX4PIC6</accession>
<evidence type="ECO:0000313" key="5">
    <source>
        <dbReference type="EMBL" id="WZN65479.1"/>
    </source>
</evidence>
<protein>
    <submittedName>
        <fullName evidence="5">FAM91A1-like protein</fullName>
    </submittedName>
</protein>
<dbReference type="PANTHER" id="PTHR28441">
    <property type="entry name" value="PROTEIN FAM91A1"/>
    <property type="match status" value="1"/>
</dbReference>
<proteinExistence type="inferred from homology"/>
<evidence type="ECO:0000259" key="3">
    <source>
        <dbReference type="Pfam" id="PF14647"/>
    </source>
</evidence>
<evidence type="ECO:0000256" key="2">
    <source>
        <dbReference type="SAM" id="MobiDB-lite"/>
    </source>
</evidence>
<evidence type="ECO:0000256" key="1">
    <source>
        <dbReference type="ARBA" id="ARBA00010319"/>
    </source>
</evidence>
<dbReference type="PANTHER" id="PTHR28441:SF2">
    <property type="entry name" value="PROTEIN FAM91A1"/>
    <property type="match status" value="1"/>
</dbReference>
<dbReference type="InterPro" id="IPR028097">
    <property type="entry name" value="FAM91_C_dom"/>
</dbReference>
<reference evidence="5 6" key="1">
    <citation type="submission" date="2024-03" db="EMBL/GenBank/DDBJ databases">
        <title>Complete genome sequence of the green alga Chloropicon roscoffensis RCC1871.</title>
        <authorList>
            <person name="Lemieux C."/>
            <person name="Pombert J.-F."/>
            <person name="Otis C."/>
            <person name="Turmel M."/>
        </authorList>
    </citation>
    <scope>NUCLEOTIDE SEQUENCE [LARGE SCALE GENOMIC DNA]</scope>
    <source>
        <strain evidence="5 6">RCC1871</strain>
    </source>
</reference>
<comment type="similarity">
    <text evidence="1">Belongs to the FAM91 family.</text>
</comment>
<name>A0AAX4PIC6_9CHLO</name>
<feature type="domain" description="FAM91 N-terminal" evidence="3">
    <location>
        <begin position="13"/>
        <end position="311"/>
    </location>
</feature>
<dbReference type="Pfam" id="PF14648">
    <property type="entry name" value="FAM91_C"/>
    <property type="match status" value="1"/>
</dbReference>
<sequence>MGEDSILRAVRGGKVYASLPERARQLISRGAFHKKVLETSARARLVYHDERYPALREASEEGEYYAEVKRQSLARQSLFPYHLHRFRVTPFQYYRDMLKDLLKRDKPFSTLPNFTAADMVAVLGIGRDEFVPLVQACKAKRLLWKVNRESAIRDQLPGEPVDLMVEPWWVLRPASSPSVSSQQEDLLEEEAKLLASISSRGSATIDSLPSSHQRAWRSLYRRGLVAVDVPIAEDDCIAVPPLEGFVSNKDGAGEDGDPVETLLYGMFFAASARTTIGELAAVLGAPTVEVREAASVACRLGFARRTTQERRASVSSAMASARDGVDLAATPTASGSDILADYPLASPPLEDTASSAGPKGIAFVVDTEVTATLMMGSLLKDQRHAVTLFEAGKLSGRLAVRELLDELSRVPSVGEGEIQFLIDQIQSLRLVLDLVCAAEAEGGCQADGQPPEIDILRYEVLADLPPSTLNRMLSQHYFLVAFMARLPMPLLKCPISREGPVVHGFPSEAAAMPWLRLLLWEQVQSGLTSLALPKGWQLRRLPSIFGHDDRLLVEFWPEDGGRSQDESVVVHASSALGVLNHALLRSAVLVQRIAKESVEGDTGELVTKEVALPLRDGDEGLGGHEDVRSVSERYGLSQCAGYLTMLRTGPGTSDWKVKGVQFGIPLHSLELCGEVCRRCEGAAALSWNSLSGFRDTMLRLRGDLEEIWTRYGNGGHSQREGEGEATSYLPSAPVAFDGTSLRPWSDAEEIWTVELAAETRGAPAAPAKEEEAQPPPLIVL</sequence>
<evidence type="ECO:0000259" key="4">
    <source>
        <dbReference type="Pfam" id="PF14648"/>
    </source>
</evidence>
<evidence type="ECO:0000313" key="6">
    <source>
        <dbReference type="Proteomes" id="UP001472866"/>
    </source>
</evidence>